<dbReference type="InterPro" id="IPR029063">
    <property type="entry name" value="SAM-dependent_MTases_sf"/>
</dbReference>
<dbReference type="STRING" id="65393.PCC7424_0271"/>
<dbReference type="PANTHER" id="PTHR13610:SF11">
    <property type="entry name" value="METHYLTRANSFERASE DOMAIN-CONTAINING PROTEIN"/>
    <property type="match status" value="1"/>
</dbReference>
<feature type="domain" description="Methyltransferase" evidence="4">
    <location>
        <begin position="30"/>
        <end position="137"/>
    </location>
</feature>
<dbReference type="GO" id="GO:0016279">
    <property type="term" value="F:protein-lysine N-methyltransferase activity"/>
    <property type="evidence" value="ECO:0007669"/>
    <property type="project" value="InterPro"/>
</dbReference>
<keyword evidence="3" id="KW-0949">S-adenosyl-L-methionine</keyword>
<dbReference type="InterPro" id="IPR025714">
    <property type="entry name" value="Methyltranfer_dom"/>
</dbReference>
<dbReference type="CDD" id="cd02440">
    <property type="entry name" value="AdoMet_MTases"/>
    <property type="match status" value="1"/>
</dbReference>
<name>B7KAR7_GLOC7</name>
<accession>B7KAR7</accession>
<keyword evidence="6" id="KW-1185">Reference proteome</keyword>
<dbReference type="GO" id="GO:0032259">
    <property type="term" value="P:methylation"/>
    <property type="evidence" value="ECO:0007669"/>
    <property type="project" value="UniProtKB-KW"/>
</dbReference>
<evidence type="ECO:0000313" key="5">
    <source>
        <dbReference type="EMBL" id="ACK68739.1"/>
    </source>
</evidence>
<dbReference type="RefSeq" id="WP_012597689.1">
    <property type="nucleotide sequence ID" value="NC_011729.1"/>
</dbReference>
<dbReference type="eggNOG" id="COG0116">
    <property type="taxonomic scope" value="Bacteria"/>
</dbReference>
<dbReference type="PANTHER" id="PTHR13610">
    <property type="entry name" value="METHYLTRANSFERASE DOMAIN-CONTAINING PROTEIN"/>
    <property type="match status" value="1"/>
</dbReference>
<dbReference type="EMBL" id="CP001291">
    <property type="protein sequence ID" value="ACK68739.1"/>
    <property type="molecule type" value="Genomic_DNA"/>
</dbReference>
<evidence type="ECO:0000256" key="3">
    <source>
        <dbReference type="ARBA" id="ARBA00022691"/>
    </source>
</evidence>
<dbReference type="OrthoDB" id="281208at2"/>
<dbReference type="AlphaFoldDB" id="B7KAR7"/>
<dbReference type="Pfam" id="PF13847">
    <property type="entry name" value="Methyltransf_31"/>
    <property type="match status" value="1"/>
</dbReference>
<keyword evidence="2" id="KW-0808">Transferase</keyword>
<evidence type="ECO:0000256" key="2">
    <source>
        <dbReference type="ARBA" id="ARBA00022679"/>
    </source>
</evidence>
<reference evidence="6" key="1">
    <citation type="journal article" date="2011" name="MBio">
        <title>Novel metabolic attributes of the genus Cyanothece, comprising a group of unicellular nitrogen-fixing Cyanobacteria.</title>
        <authorList>
            <person name="Bandyopadhyay A."/>
            <person name="Elvitigala T."/>
            <person name="Welsh E."/>
            <person name="Stockel J."/>
            <person name="Liberton M."/>
            <person name="Min H."/>
            <person name="Sherman L.A."/>
            <person name="Pakrasi H.B."/>
        </authorList>
    </citation>
    <scope>NUCLEOTIDE SEQUENCE [LARGE SCALE GENOMIC DNA]</scope>
    <source>
        <strain evidence="6">PCC 7424</strain>
    </source>
</reference>
<evidence type="ECO:0000259" key="4">
    <source>
        <dbReference type="Pfam" id="PF13847"/>
    </source>
</evidence>
<sequence length="157" mass="17925">MTIKLDIGYIPCHPKIVDAMLTLAHLTEKDVLYDLGCGDGRIIIRAAQQYNVKGIGIDLDPQRIKQANINAKLAGVNRRVTFLCQNLFDTQISQATVVTLYLLPHLNLKLLPLLLKQLQPGSRIVSRDFDMGDWVASKIWHLQVEEEEVKLYYWVVR</sequence>
<dbReference type="HOGENOM" id="CLU_068443_2_1_3"/>
<proteinExistence type="predicted"/>
<dbReference type="Proteomes" id="UP000002384">
    <property type="component" value="Chromosome"/>
</dbReference>
<dbReference type="KEGG" id="cyc:PCC7424_0271"/>
<evidence type="ECO:0000313" key="6">
    <source>
        <dbReference type="Proteomes" id="UP000002384"/>
    </source>
</evidence>
<gene>
    <name evidence="5" type="ordered locus">PCC7424_0271</name>
</gene>
<dbReference type="Gene3D" id="3.40.50.150">
    <property type="entry name" value="Vaccinia Virus protein VP39"/>
    <property type="match status" value="1"/>
</dbReference>
<keyword evidence="1" id="KW-0489">Methyltransferase</keyword>
<organism evidence="5 6">
    <name type="scientific">Gloeothece citriformis (strain PCC 7424)</name>
    <name type="common">Cyanothece sp. (strain PCC 7424)</name>
    <dbReference type="NCBI Taxonomy" id="65393"/>
    <lineage>
        <taxon>Bacteria</taxon>
        <taxon>Bacillati</taxon>
        <taxon>Cyanobacteriota</taxon>
        <taxon>Cyanophyceae</taxon>
        <taxon>Oscillatoriophycideae</taxon>
        <taxon>Chroococcales</taxon>
        <taxon>Aphanothecaceae</taxon>
        <taxon>Gloeothece</taxon>
        <taxon>Gloeothece citriformis</taxon>
    </lineage>
</organism>
<dbReference type="InterPro" id="IPR026170">
    <property type="entry name" value="FAM173A/B"/>
</dbReference>
<evidence type="ECO:0000256" key="1">
    <source>
        <dbReference type="ARBA" id="ARBA00022603"/>
    </source>
</evidence>
<protein>
    <recommendedName>
        <fullName evidence="4">Methyltransferase domain-containing protein</fullName>
    </recommendedName>
</protein>
<dbReference type="SUPFAM" id="SSF53335">
    <property type="entry name" value="S-adenosyl-L-methionine-dependent methyltransferases"/>
    <property type="match status" value="1"/>
</dbReference>